<evidence type="ECO:0000313" key="2">
    <source>
        <dbReference type="Proteomes" id="UP000313359"/>
    </source>
</evidence>
<protein>
    <recommendedName>
        <fullName evidence="3">F-box domain-containing protein</fullName>
    </recommendedName>
</protein>
<dbReference type="Proteomes" id="UP000313359">
    <property type="component" value="Unassembled WGS sequence"/>
</dbReference>
<reference evidence="1" key="1">
    <citation type="journal article" date="2018" name="Genome Biol. Evol.">
        <title>Genomics and development of Lentinus tigrinus, a white-rot wood-decaying mushroom with dimorphic fruiting bodies.</title>
        <authorList>
            <person name="Wu B."/>
            <person name="Xu Z."/>
            <person name="Knudson A."/>
            <person name="Carlson A."/>
            <person name="Chen N."/>
            <person name="Kovaka S."/>
            <person name="LaButti K."/>
            <person name="Lipzen A."/>
            <person name="Pennachio C."/>
            <person name="Riley R."/>
            <person name="Schakwitz W."/>
            <person name="Umezawa K."/>
            <person name="Ohm R.A."/>
            <person name="Grigoriev I.V."/>
            <person name="Nagy L.G."/>
            <person name="Gibbons J."/>
            <person name="Hibbett D."/>
        </authorList>
    </citation>
    <scope>NUCLEOTIDE SEQUENCE [LARGE SCALE GENOMIC DNA]</scope>
    <source>
        <strain evidence="1">ALCF2SS1-6</strain>
    </source>
</reference>
<dbReference type="AlphaFoldDB" id="A0A5C2S2C1"/>
<accession>A0A5C2S2C1</accession>
<feature type="non-terminal residue" evidence="1">
    <location>
        <position position="1"/>
    </location>
</feature>
<dbReference type="EMBL" id="ML122280">
    <property type="protein sequence ID" value="RPD57577.1"/>
    <property type="molecule type" value="Genomic_DNA"/>
</dbReference>
<sequence>FQTAEHLKPKDLLMLARTCKTLRQCLMERNSAVIWRTARRNVKGLPEPPSYLSEPAYATFIFERRCYVSSATFWRFAVRYCSKCRDKMYMSRCVCILVLLTDAVVPGSNLILGKPTYSPTKSAMSFSSLVSNC</sequence>
<proteinExistence type="predicted"/>
<keyword evidence="2" id="KW-1185">Reference proteome</keyword>
<gene>
    <name evidence="1" type="ORF">L227DRAFT_506584</name>
</gene>
<organism evidence="1 2">
    <name type="scientific">Lentinus tigrinus ALCF2SS1-6</name>
    <dbReference type="NCBI Taxonomy" id="1328759"/>
    <lineage>
        <taxon>Eukaryota</taxon>
        <taxon>Fungi</taxon>
        <taxon>Dikarya</taxon>
        <taxon>Basidiomycota</taxon>
        <taxon>Agaricomycotina</taxon>
        <taxon>Agaricomycetes</taxon>
        <taxon>Polyporales</taxon>
        <taxon>Polyporaceae</taxon>
        <taxon>Lentinus</taxon>
    </lineage>
</organism>
<name>A0A5C2S2C1_9APHY</name>
<dbReference type="OrthoDB" id="2322499at2759"/>
<evidence type="ECO:0008006" key="3">
    <source>
        <dbReference type="Google" id="ProtNLM"/>
    </source>
</evidence>
<evidence type="ECO:0000313" key="1">
    <source>
        <dbReference type="EMBL" id="RPD57577.1"/>
    </source>
</evidence>